<name>H5Y081_9FIRM</name>
<proteinExistence type="predicted"/>
<dbReference type="OrthoDB" id="306726at2"/>
<evidence type="ECO:0000313" key="1">
    <source>
        <dbReference type="EMBL" id="EHQ92060.1"/>
    </source>
</evidence>
<dbReference type="GO" id="GO:0016740">
    <property type="term" value="F:transferase activity"/>
    <property type="evidence" value="ECO:0007669"/>
    <property type="project" value="UniProtKB-KW"/>
</dbReference>
<dbReference type="Proteomes" id="UP000005104">
    <property type="component" value="Chromosome"/>
</dbReference>
<accession>H5Y081</accession>
<dbReference type="RefSeq" id="WP_007787270.1">
    <property type="nucleotide sequence ID" value="NZ_CM001441.1"/>
</dbReference>
<keyword evidence="2" id="KW-1185">Reference proteome</keyword>
<dbReference type="STRING" id="768710.DesyoDRAFT_5126"/>
<sequence length="223" mass="25605">MRFITEMELRDLYKREPFAIYILRADTKITPGARQFLVDKRVKLEPDRCCDDNQSNIEVLNQAQAGASWGSLRLRAGMESIEALFVLTAAELLDSGEVVLSEEVMALGRSFRNLRNAEREQIPPDNLQFWGWSEEEIRERSDNLGNYLDISEFDGGLEKGKGIARLNYLRASLRGVEPAILEAYWNREKQVCSRQDLIDKVNLIINILCMMMRKCLGGKEWKG</sequence>
<organism evidence="1 2">
    <name type="scientific">Desulfosporosinus youngiae DSM 17734</name>
    <dbReference type="NCBI Taxonomy" id="768710"/>
    <lineage>
        <taxon>Bacteria</taxon>
        <taxon>Bacillati</taxon>
        <taxon>Bacillota</taxon>
        <taxon>Clostridia</taxon>
        <taxon>Eubacteriales</taxon>
        <taxon>Desulfitobacteriaceae</taxon>
        <taxon>Desulfosporosinus</taxon>
    </lineage>
</organism>
<dbReference type="AlphaFoldDB" id="H5Y081"/>
<dbReference type="eggNOG" id="COG4812">
    <property type="taxonomic scope" value="Bacteria"/>
</dbReference>
<dbReference type="HOGENOM" id="CLU_093470_1_0_9"/>
<reference evidence="1 2" key="1">
    <citation type="submission" date="2011-11" db="EMBL/GenBank/DDBJ databases">
        <title>The Noncontiguous Finished genome of Desulfosporosinus youngiae DSM 17734.</title>
        <authorList>
            <consortium name="US DOE Joint Genome Institute (JGI-PGF)"/>
            <person name="Lucas S."/>
            <person name="Han J."/>
            <person name="Lapidus A."/>
            <person name="Cheng J.-F."/>
            <person name="Goodwin L."/>
            <person name="Pitluck S."/>
            <person name="Peters L."/>
            <person name="Ovchinnikova G."/>
            <person name="Lu M."/>
            <person name="Land M.L."/>
            <person name="Hauser L."/>
            <person name="Pester M."/>
            <person name="Spring S."/>
            <person name="Ollivier B."/>
            <person name="Rattei T."/>
            <person name="Klenk H.-P."/>
            <person name="Wagner M."/>
            <person name="Loy A."/>
            <person name="Woyke T.J."/>
        </authorList>
    </citation>
    <scope>NUCLEOTIDE SEQUENCE [LARGE SCALE GENOMIC DNA]</scope>
    <source>
        <strain evidence="1 2">DSM 17734</strain>
    </source>
</reference>
<protein>
    <submittedName>
        <fullName evidence="1">Ethanolamine utilization cobalamin adenosyltransferase</fullName>
    </submittedName>
</protein>
<gene>
    <name evidence="1" type="ORF">DesyoDRAFT_5126</name>
</gene>
<evidence type="ECO:0000313" key="2">
    <source>
        <dbReference type="Proteomes" id="UP000005104"/>
    </source>
</evidence>
<dbReference type="EMBL" id="CM001441">
    <property type="protein sequence ID" value="EHQ92060.1"/>
    <property type="molecule type" value="Genomic_DNA"/>
</dbReference>
<keyword evidence="1" id="KW-0808">Transferase</keyword>